<dbReference type="InterPro" id="IPR010413">
    <property type="entry name" value="HutX-like"/>
</dbReference>
<name>A0A233RIW9_9GAMM</name>
<dbReference type="InterPro" id="IPR053733">
    <property type="entry name" value="Heme_Transport_Util_sf"/>
</dbReference>
<dbReference type="SUPFAM" id="SSF144064">
    <property type="entry name" value="Heme iron utilization protein-like"/>
    <property type="match status" value="1"/>
</dbReference>
<dbReference type="RefSeq" id="WP_094200108.1">
    <property type="nucleotide sequence ID" value="NZ_NBIM01000001.1"/>
</dbReference>
<gene>
    <name evidence="1" type="ORF">B6S08_07550</name>
</gene>
<dbReference type="Pfam" id="PF06228">
    <property type="entry name" value="ChuX_HutX"/>
    <property type="match status" value="1"/>
</dbReference>
<evidence type="ECO:0000313" key="2">
    <source>
        <dbReference type="Proteomes" id="UP000242757"/>
    </source>
</evidence>
<dbReference type="NCBIfam" id="TIGR04108">
    <property type="entry name" value="HutX"/>
    <property type="match status" value="1"/>
</dbReference>
<dbReference type="CDD" id="cd16829">
    <property type="entry name" value="ChuX_HutX-like"/>
    <property type="match status" value="1"/>
</dbReference>
<protein>
    <submittedName>
        <fullName evidence="1">HuvX protein</fullName>
    </submittedName>
</protein>
<accession>A0A233RIW9</accession>
<evidence type="ECO:0000313" key="1">
    <source>
        <dbReference type="EMBL" id="OXY83334.1"/>
    </source>
</evidence>
<proteinExistence type="predicted"/>
<comment type="caution">
    <text evidence="1">The sequence shown here is derived from an EMBL/GenBank/DDBJ whole genome shotgun (WGS) entry which is preliminary data.</text>
</comment>
<dbReference type="Gene3D" id="3.40.1570.10">
    <property type="entry name" value="HemS/ChuS/ChuX like domains"/>
    <property type="match status" value="1"/>
</dbReference>
<reference evidence="1 2" key="1">
    <citation type="submission" date="2017-08" db="EMBL/GenBank/DDBJ databases">
        <title>A Genome Sequence of Oceanimonas doudoroffii ATCC 27123T.</title>
        <authorList>
            <person name="Brennan M.A."/>
            <person name="Maclea K.S."/>
            <person name="Mcclelland W.D."/>
            <person name="Trachtenberg A.M."/>
        </authorList>
    </citation>
    <scope>NUCLEOTIDE SEQUENCE [LARGE SCALE GENOMIC DNA]</scope>
    <source>
        <strain evidence="1 2">ATCC 27123</strain>
    </source>
</reference>
<dbReference type="EMBL" id="NBIM01000001">
    <property type="protein sequence ID" value="OXY83334.1"/>
    <property type="molecule type" value="Genomic_DNA"/>
</dbReference>
<keyword evidence="2" id="KW-1185">Reference proteome</keyword>
<dbReference type="AlphaFoldDB" id="A0A233RIW9"/>
<dbReference type="PIRSF" id="PIRSF030840">
    <property type="entry name" value="DUF1008"/>
    <property type="match status" value="1"/>
</dbReference>
<sequence>MSELNTQVQALLAIETGLRPVEMARRLNTSEWQVMQCLPTDMVCPLAGEHAQTVLEQVAEWGPVTTIIEAAGSIFEVKAPLPKGRIGHGYYNLFGAPGELHGHLKLDAIRHIALQSKPHRGKEAHAMVFYDDAGHCIFKIYLGRDEKGKLFPAQVAAFHALKELQHG</sequence>
<dbReference type="Proteomes" id="UP000242757">
    <property type="component" value="Unassembled WGS sequence"/>
</dbReference>
<dbReference type="OrthoDB" id="8781266at2"/>
<organism evidence="1 2">
    <name type="scientific">Oceanimonas doudoroffii</name>
    <dbReference type="NCBI Taxonomy" id="84158"/>
    <lineage>
        <taxon>Bacteria</taxon>
        <taxon>Pseudomonadati</taxon>
        <taxon>Pseudomonadota</taxon>
        <taxon>Gammaproteobacteria</taxon>
        <taxon>Aeromonadales</taxon>
        <taxon>Aeromonadaceae</taxon>
        <taxon>Oceanimonas</taxon>
    </lineage>
</organism>